<evidence type="ECO:0000256" key="2">
    <source>
        <dbReference type="ARBA" id="ARBA00010840"/>
    </source>
</evidence>
<feature type="compositionally biased region" description="Polar residues" evidence="6">
    <location>
        <begin position="119"/>
        <end position="132"/>
    </location>
</feature>
<evidence type="ECO:0000313" key="9">
    <source>
        <dbReference type="Proteomes" id="UP000094236"/>
    </source>
</evidence>
<keyword evidence="9" id="KW-1185">Reference proteome</keyword>
<evidence type="ECO:0000259" key="7">
    <source>
        <dbReference type="Pfam" id="PF05460"/>
    </source>
</evidence>
<dbReference type="InterPro" id="IPR016811">
    <property type="entry name" value="ORC6_fun"/>
</dbReference>
<sequence length="337" mass="38936">MGSKLIIQALDDIIPLYDKDEYPTKLVKYIERLYNLSSSKITLKQEEEISRYHLCSILAIEKFNGTQDEVLPDPLIDKIPLAPNKVNKLLEQFKFEIFTGSRSNTPQFMTTPSRRSSRLNSLQNTPTRANNINSSKINHEKKLVNSEKIPLKNVSPFITSTSTSTTPTRTILKDQSSPYLLSPSKSKNLSTAQVISFCNKFHITRDITTNILKSFKNLHNRIKNEWALLCGIVGTVYLRINEKQLDAKIGLRQRFIDKLHLLQNGGLLKKQMQHWINLIENLIKNEKWIKMLEIEYNYSKNGILQTEQYTIGNMIISEVKFSSQKKLQYLDWKANLC</sequence>
<name>A0A1E4U0A1_PACTA</name>
<keyword evidence="4" id="KW-0238">DNA-binding</keyword>
<evidence type="ECO:0000256" key="6">
    <source>
        <dbReference type="SAM" id="MobiDB-lite"/>
    </source>
</evidence>
<dbReference type="GO" id="GO:0006260">
    <property type="term" value="P:DNA replication"/>
    <property type="evidence" value="ECO:0007669"/>
    <property type="project" value="UniProtKB-KW"/>
</dbReference>
<evidence type="ECO:0000256" key="1">
    <source>
        <dbReference type="ARBA" id="ARBA00004123"/>
    </source>
</evidence>
<dbReference type="InterPro" id="IPR008721">
    <property type="entry name" value="ORC6_cyclin_first"/>
</dbReference>
<comment type="similarity">
    <text evidence="2">Belongs to the ORC6 family.</text>
</comment>
<dbReference type="AlphaFoldDB" id="A0A1E4U0A1"/>
<dbReference type="Proteomes" id="UP000094236">
    <property type="component" value="Unassembled WGS sequence"/>
</dbReference>
<feature type="domain" description="ORC6 first cyclin-like" evidence="7">
    <location>
        <begin position="10"/>
        <end position="97"/>
    </location>
</feature>
<dbReference type="PIRSF" id="PIRSF022941">
    <property type="entry name" value="ORC6_fun"/>
    <property type="match status" value="1"/>
</dbReference>
<evidence type="ECO:0000313" key="8">
    <source>
        <dbReference type="EMBL" id="ODV97419.1"/>
    </source>
</evidence>
<dbReference type="GO" id="GO:0003677">
    <property type="term" value="F:DNA binding"/>
    <property type="evidence" value="ECO:0007669"/>
    <property type="project" value="UniProtKB-KW"/>
</dbReference>
<dbReference type="OrthoDB" id="5367324at2759"/>
<proteinExistence type="inferred from homology"/>
<evidence type="ECO:0000256" key="4">
    <source>
        <dbReference type="ARBA" id="ARBA00023125"/>
    </source>
</evidence>
<dbReference type="GO" id="GO:0005664">
    <property type="term" value="C:nuclear origin of replication recognition complex"/>
    <property type="evidence" value="ECO:0007669"/>
    <property type="project" value="InterPro"/>
</dbReference>
<protein>
    <recommendedName>
        <fullName evidence="7">ORC6 first cyclin-like domain-containing protein</fullName>
    </recommendedName>
</protein>
<dbReference type="Pfam" id="PF05460">
    <property type="entry name" value="ORC6"/>
    <property type="match status" value="1"/>
</dbReference>
<evidence type="ECO:0000256" key="3">
    <source>
        <dbReference type="ARBA" id="ARBA00022705"/>
    </source>
</evidence>
<comment type="subcellular location">
    <subcellularLocation>
        <location evidence="1">Nucleus</location>
    </subcellularLocation>
</comment>
<evidence type="ECO:0000256" key="5">
    <source>
        <dbReference type="ARBA" id="ARBA00023242"/>
    </source>
</evidence>
<dbReference type="EMBL" id="KV454012">
    <property type="protein sequence ID" value="ODV97419.1"/>
    <property type="molecule type" value="Genomic_DNA"/>
</dbReference>
<keyword evidence="3" id="KW-0235">DNA replication</keyword>
<keyword evidence="5" id="KW-0539">Nucleus</keyword>
<reference evidence="9" key="1">
    <citation type="submission" date="2016-05" db="EMBL/GenBank/DDBJ databases">
        <title>Comparative genomics of biotechnologically important yeasts.</title>
        <authorList>
            <consortium name="DOE Joint Genome Institute"/>
            <person name="Riley R."/>
            <person name="Haridas S."/>
            <person name="Wolfe K.H."/>
            <person name="Lopes M.R."/>
            <person name="Hittinger C.T."/>
            <person name="Goker M."/>
            <person name="Salamov A."/>
            <person name="Wisecaver J."/>
            <person name="Long T.M."/>
            <person name="Aerts A.L."/>
            <person name="Barry K."/>
            <person name="Choi C."/>
            <person name="Clum A."/>
            <person name="Coughlan A.Y."/>
            <person name="Deshpande S."/>
            <person name="Douglass A.P."/>
            <person name="Hanson S.J."/>
            <person name="Klenk H.-P."/>
            <person name="Labutti K."/>
            <person name="Lapidus A."/>
            <person name="Lindquist E."/>
            <person name="Lipzen A."/>
            <person name="Meier-Kolthoff J.P."/>
            <person name="Ohm R.A."/>
            <person name="Otillar R.P."/>
            <person name="Pangilinan J."/>
            <person name="Peng Y."/>
            <person name="Rokas A."/>
            <person name="Rosa C.A."/>
            <person name="Scheuner C."/>
            <person name="Sibirny A.A."/>
            <person name="Slot J.C."/>
            <person name="Stielow J.B."/>
            <person name="Sun H."/>
            <person name="Kurtzman C.P."/>
            <person name="Blackwell M."/>
            <person name="Grigoriev I.V."/>
            <person name="Jeffries T.W."/>
        </authorList>
    </citation>
    <scope>NUCLEOTIDE SEQUENCE [LARGE SCALE GENOMIC DNA]</scope>
    <source>
        <strain evidence="9">NRRL Y-2460</strain>
    </source>
</reference>
<accession>A0A1E4U0A1</accession>
<organism evidence="8 9">
    <name type="scientific">Pachysolen tannophilus NRRL Y-2460</name>
    <dbReference type="NCBI Taxonomy" id="669874"/>
    <lineage>
        <taxon>Eukaryota</taxon>
        <taxon>Fungi</taxon>
        <taxon>Dikarya</taxon>
        <taxon>Ascomycota</taxon>
        <taxon>Saccharomycotina</taxon>
        <taxon>Pichiomycetes</taxon>
        <taxon>Pachysolenaceae</taxon>
        <taxon>Pachysolen</taxon>
    </lineage>
</organism>
<dbReference type="STRING" id="669874.A0A1E4U0A1"/>
<feature type="region of interest" description="Disordered" evidence="6">
    <location>
        <begin position="106"/>
        <end position="132"/>
    </location>
</feature>
<gene>
    <name evidence="8" type="ORF">PACTADRAFT_1986</name>
</gene>